<reference evidence="2" key="3">
    <citation type="submission" date="2025-09" db="UniProtKB">
        <authorList>
            <consortium name="Ensembl"/>
        </authorList>
    </citation>
    <scope>IDENTIFICATION</scope>
</reference>
<evidence type="ECO:0000256" key="1">
    <source>
        <dbReference type="SAM" id="MobiDB-lite"/>
    </source>
</evidence>
<dbReference type="Proteomes" id="UP000001645">
    <property type="component" value="Chromosome 1"/>
</dbReference>
<dbReference type="Ensembl" id="ENSMGAT00000023035.1">
    <property type="protein sequence ID" value="ENSMGAP00000028622.1"/>
    <property type="gene ID" value="ENSMGAG00000021179.1"/>
</dbReference>
<feature type="compositionally biased region" description="Basic and acidic residues" evidence="1">
    <location>
        <begin position="1"/>
        <end position="14"/>
    </location>
</feature>
<name>A0A803YA25_MELGA</name>
<dbReference type="AlphaFoldDB" id="A0A803YA25"/>
<keyword evidence="3" id="KW-1185">Reference proteome</keyword>
<reference evidence="2" key="2">
    <citation type="submission" date="2025-08" db="UniProtKB">
        <authorList>
            <consortium name="Ensembl"/>
        </authorList>
    </citation>
    <scope>IDENTIFICATION</scope>
</reference>
<evidence type="ECO:0000313" key="2">
    <source>
        <dbReference type="Ensembl" id="ENSMGAP00000028622.1"/>
    </source>
</evidence>
<evidence type="ECO:0000313" key="3">
    <source>
        <dbReference type="Proteomes" id="UP000001645"/>
    </source>
</evidence>
<sequence length="104" mass="10807">CPERSSEPQKEKTAPAEAPPSSRPPTTSQRREPQPSRVPQCFCRLEVGEAEFVALCDALKASDSVREKAWRTYEGLAAADGAPVSVGGCGPLGALPGGIGICLG</sequence>
<protein>
    <submittedName>
        <fullName evidence="2">Uncharacterized protein</fullName>
    </submittedName>
</protein>
<organism evidence="2 3">
    <name type="scientific">Meleagris gallopavo</name>
    <name type="common">Wild turkey</name>
    <dbReference type="NCBI Taxonomy" id="9103"/>
    <lineage>
        <taxon>Eukaryota</taxon>
        <taxon>Metazoa</taxon>
        <taxon>Chordata</taxon>
        <taxon>Craniata</taxon>
        <taxon>Vertebrata</taxon>
        <taxon>Euteleostomi</taxon>
        <taxon>Archelosauria</taxon>
        <taxon>Archosauria</taxon>
        <taxon>Dinosauria</taxon>
        <taxon>Saurischia</taxon>
        <taxon>Theropoda</taxon>
        <taxon>Coelurosauria</taxon>
        <taxon>Aves</taxon>
        <taxon>Neognathae</taxon>
        <taxon>Galloanserae</taxon>
        <taxon>Galliformes</taxon>
        <taxon>Phasianidae</taxon>
        <taxon>Meleagridinae</taxon>
        <taxon>Meleagris</taxon>
    </lineage>
</organism>
<proteinExistence type="predicted"/>
<accession>A0A803YA25</accession>
<dbReference type="InParanoid" id="A0A803YA25"/>
<feature type="region of interest" description="Disordered" evidence="1">
    <location>
        <begin position="1"/>
        <end position="37"/>
    </location>
</feature>
<reference evidence="2 3" key="1">
    <citation type="journal article" date="2010" name="PLoS Biol.">
        <title>Multi-platform next-generation sequencing of the domestic turkey (Meleagris gallopavo): genome assembly and analysis.</title>
        <authorList>
            <person name="Dalloul R.A."/>
            <person name="Long J.A."/>
            <person name="Zimin A.V."/>
            <person name="Aslam L."/>
            <person name="Beal K."/>
            <person name="Blomberg L.A."/>
            <person name="Bouffard P."/>
            <person name="Burt D.W."/>
            <person name="Crasta O."/>
            <person name="Crooijmans R.P."/>
            <person name="Cooper K."/>
            <person name="Coulombe R.A."/>
            <person name="De S."/>
            <person name="Delany M.E."/>
            <person name="Dodgson J.B."/>
            <person name="Dong J.J."/>
            <person name="Evans C."/>
            <person name="Frederickson K.M."/>
            <person name="Flicek P."/>
            <person name="Florea L."/>
            <person name="Folkerts O."/>
            <person name="Groenen M.A."/>
            <person name="Harkins T.T."/>
            <person name="Herrero J."/>
            <person name="Hoffmann S."/>
            <person name="Megens H.J."/>
            <person name="Jiang A."/>
            <person name="de Jong P."/>
            <person name="Kaiser P."/>
            <person name="Kim H."/>
            <person name="Kim K.W."/>
            <person name="Kim S."/>
            <person name="Langenberger D."/>
            <person name="Lee M.K."/>
            <person name="Lee T."/>
            <person name="Mane S."/>
            <person name="Marcais G."/>
            <person name="Marz M."/>
            <person name="McElroy A.P."/>
            <person name="Modise T."/>
            <person name="Nefedov M."/>
            <person name="Notredame C."/>
            <person name="Paton I.R."/>
            <person name="Payne W.S."/>
            <person name="Pertea G."/>
            <person name="Prickett D."/>
            <person name="Puiu D."/>
            <person name="Qioa D."/>
            <person name="Raineri E."/>
            <person name="Ruffier M."/>
            <person name="Salzberg S.L."/>
            <person name="Schatz M.C."/>
            <person name="Scheuring C."/>
            <person name="Schmidt C.J."/>
            <person name="Schroeder S."/>
            <person name="Searle S.M."/>
            <person name="Smith E.J."/>
            <person name="Smith J."/>
            <person name="Sonstegard T.S."/>
            <person name="Stadler P.F."/>
            <person name="Tafer H."/>
            <person name="Tu Z.J."/>
            <person name="Van Tassell C.P."/>
            <person name="Vilella A.J."/>
            <person name="Williams K.P."/>
            <person name="Yorke J.A."/>
            <person name="Zhang L."/>
            <person name="Zhang H.B."/>
            <person name="Zhang X."/>
            <person name="Zhang Y."/>
            <person name="Reed K.M."/>
        </authorList>
    </citation>
    <scope>NUCLEOTIDE SEQUENCE [LARGE SCALE GENOMIC DNA]</scope>
</reference>